<proteinExistence type="predicted"/>
<dbReference type="InterPro" id="IPR024425">
    <property type="entry name" value="LiaF-like_C"/>
</dbReference>
<feature type="domain" description="Cell wall-active antibiotics response LiaF-like C-terminal" evidence="3">
    <location>
        <begin position="108"/>
        <end position="162"/>
    </location>
</feature>
<dbReference type="Pfam" id="PF08044">
    <property type="entry name" value="DUF1707"/>
    <property type="match status" value="1"/>
</dbReference>
<organism evidence="4 5">
    <name type="scientific">Actinopolyspora mortivallis</name>
    <dbReference type="NCBI Taxonomy" id="33906"/>
    <lineage>
        <taxon>Bacteria</taxon>
        <taxon>Bacillati</taxon>
        <taxon>Actinomycetota</taxon>
        <taxon>Actinomycetes</taxon>
        <taxon>Actinopolysporales</taxon>
        <taxon>Actinopolysporaceae</taxon>
        <taxon>Actinopolyspora</taxon>
    </lineage>
</organism>
<name>A0A2T0GUI4_ACTMO</name>
<evidence type="ECO:0000256" key="1">
    <source>
        <dbReference type="SAM" id="MobiDB-lite"/>
    </source>
</evidence>
<dbReference type="Pfam" id="PF09922">
    <property type="entry name" value="LiaF-like_C"/>
    <property type="match status" value="1"/>
</dbReference>
<dbReference type="InParanoid" id="A0A2T0GUI4"/>
<feature type="region of interest" description="Disordered" evidence="1">
    <location>
        <begin position="67"/>
        <end position="86"/>
    </location>
</feature>
<dbReference type="STRING" id="1050202.GCA_000384035_03756"/>
<protein>
    <submittedName>
        <fullName evidence="4">Uncharacterized protein</fullName>
    </submittedName>
</protein>
<dbReference type="PANTHER" id="PTHR40763:SF4">
    <property type="entry name" value="DUF1707 DOMAIN-CONTAINING PROTEIN"/>
    <property type="match status" value="1"/>
</dbReference>
<evidence type="ECO:0000259" key="2">
    <source>
        <dbReference type="Pfam" id="PF08044"/>
    </source>
</evidence>
<dbReference type="InterPro" id="IPR012551">
    <property type="entry name" value="DUF1707_SHOCT-like"/>
</dbReference>
<comment type="caution">
    <text evidence="4">The sequence shown here is derived from an EMBL/GenBank/DDBJ whole genome shotgun (WGS) entry which is preliminary data.</text>
</comment>
<evidence type="ECO:0000313" key="4">
    <source>
        <dbReference type="EMBL" id="PRW62761.1"/>
    </source>
</evidence>
<dbReference type="EMBL" id="PVSR01000025">
    <property type="protein sequence ID" value="PRW62761.1"/>
    <property type="molecule type" value="Genomic_DNA"/>
</dbReference>
<reference evidence="4 5" key="1">
    <citation type="submission" date="2018-03" db="EMBL/GenBank/DDBJ databases">
        <title>Actinopolyspora mortivallis from Sahara, screening for active biomolecules.</title>
        <authorList>
            <person name="Selama O."/>
            <person name="Wellington E.M.H."/>
            <person name="Hacene H."/>
        </authorList>
    </citation>
    <scope>NUCLEOTIDE SEQUENCE [LARGE SCALE GENOMIC DNA]</scope>
    <source>
        <strain evidence="4 5">M5A</strain>
    </source>
</reference>
<dbReference type="PANTHER" id="PTHR40763">
    <property type="entry name" value="MEMBRANE PROTEIN-RELATED"/>
    <property type="match status" value="1"/>
</dbReference>
<dbReference type="Proteomes" id="UP000239352">
    <property type="component" value="Unassembled WGS sequence"/>
</dbReference>
<feature type="domain" description="DUF1707" evidence="2">
    <location>
        <begin position="8"/>
        <end position="60"/>
    </location>
</feature>
<evidence type="ECO:0000259" key="3">
    <source>
        <dbReference type="Pfam" id="PF09922"/>
    </source>
</evidence>
<accession>A0A2T0GUI4</accession>
<gene>
    <name evidence="4" type="ORF">CEP50_13565</name>
</gene>
<dbReference type="AlphaFoldDB" id="A0A2T0GUI4"/>
<sequence>MSDEQSELRASDADRERIAAVLGRAFDQGRITLHEFDERMAELYRTRTYGELTPLVADLPEAGEGEAHQLVTPSSESGEAPEPVGESRRAVAVLGASLRRGRWRIASRFSAFAFWGGGRIDLREASFSSTETVIRCFAVMGGVKVFVPEDVEVRVRGIGLMGGFDRHVPPPTARSSKRVTVSGMAFWGGVKVRRVPRKKR</sequence>
<keyword evidence="5" id="KW-1185">Reference proteome</keyword>
<dbReference type="RefSeq" id="WP_106114321.1">
    <property type="nucleotide sequence ID" value="NZ_PVSR01000025.1"/>
</dbReference>
<evidence type="ECO:0000313" key="5">
    <source>
        <dbReference type="Proteomes" id="UP000239352"/>
    </source>
</evidence>